<dbReference type="GeneID" id="54779164"/>
<accession>A0A642V4E4</accession>
<keyword evidence="2" id="KW-1185">Reference proteome</keyword>
<dbReference type="VEuPathDB" id="FungiDB:DIURU_000511"/>
<proteinExistence type="predicted"/>
<protein>
    <submittedName>
        <fullName evidence="1">Uncharacterized protein</fullName>
    </submittedName>
</protein>
<evidence type="ECO:0000313" key="1">
    <source>
        <dbReference type="EMBL" id="KAA8907585.1"/>
    </source>
</evidence>
<organism evidence="1 2">
    <name type="scientific">Diutina rugosa</name>
    <name type="common">Yeast</name>
    <name type="synonym">Candida rugosa</name>
    <dbReference type="NCBI Taxonomy" id="5481"/>
    <lineage>
        <taxon>Eukaryota</taxon>
        <taxon>Fungi</taxon>
        <taxon>Dikarya</taxon>
        <taxon>Ascomycota</taxon>
        <taxon>Saccharomycotina</taxon>
        <taxon>Pichiomycetes</taxon>
        <taxon>Debaryomycetaceae</taxon>
        <taxon>Diutina</taxon>
    </lineage>
</organism>
<dbReference type="Proteomes" id="UP000449547">
    <property type="component" value="Unassembled WGS sequence"/>
</dbReference>
<dbReference type="AlphaFoldDB" id="A0A642V4E4"/>
<reference evidence="1 2" key="1">
    <citation type="submission" date="2019-07" db="EMBL/GenBank/DDBJ databases">
        <title>Genome assembly of two rare yeast pathogens: Diutina rugosa and Trichomonascus ciferrii.</title>
        <authorList>
            <person name="Mixao V."/>
            <person name="Saus E."/>
            <person name="Hansen A."/>
            <person name="Lass-Flor C."/>
            <person name="Gabaldon T."/>
        </authorList>
    </citation>
    <scope>NUCLEOTIDE SEQUENCE [LARGE SCALE GENOMIC DNA]</scope>
    <source>
        <strain evidence="1 2">CBS 613</strain>
    </source>
</reference>
<sequence>MDFGILPFLQGRIDHYLKPEANTHASASAHARQVLSVLGSGLSVFDRQLHGTPRLPLVAYLLTLSLTKVPRYQHLKETGVDSLMMVTPTAVPHYQQLAELMLEGLPHDAAPGQLRRQKDGSYAVERVPMSVRFVDAHGRHQVFGTSSQTSQLVISSDPTYQPQEVSSLRFIGIDDFDIVTKSPQYVTRSGSKGKYSNVVTTTVRQLQHQHLADFTRQTASLGEGQRQVLYKPLQFGIFGRPSPPYAFTNGDHQLSVAERMIRLPESVRKRQLPLIQVGEFVAPKCRLTTNVTDLEYIAVEPSTAAKAKQSLAYVAANTTKPQWGKVKKAVKKLTAHGITPDVVVADNYVSSTPPSITAVSVSEYLAADSSDKPVVVVDEASLYTAIGTSPTMIPGIVDPVGDLWLAYASKSSRVHVVATSEVYTQVVASLASQYHASGLSWQ</sequence>
<dbReference type="OrthoDB" id="4017834at2759"/>
<evidence type="ECO:0000313" key="2">
    <source>
        <dbReference type="Proteomes" id="UP000449547"/>
    </source>
</evidence>
<dbReference type="RefSeq" id="XP_034014694.1">
    <property type="nucleotide sequence ID" value="XM_034158056.1"/>
</dbReference>
<gene>
    <name evidence="1" type="ORF">DIURU_000511</name>
</gene>
<dbReference type="EMBL" id="SWFT01000020">
    <property type="protein sequence ID" value="KAA8907585.1"/>
    <property type="molecule type" value="Genomic_DNA"/>
</dbReference>
<comment type="caution">
    <text evidence="1">The sequence shown here is derived from an EMBL/GenBank/DDBJ whole genome shotgun (WGS) entry which is preliminary data.</text>
</comment>
<name>A0A642V4E4_DIURU</name>